<evidence type="ECO:0000256" key="13">
    <source>
        <dbReference type="NCBIfam" id="TIGR04265"/>
    </source>
</evidence>
<evidence type="ECO:0000313" key="16">
    <source>
        <dbReference type="Proteomes" id="UP000609849"/>
    </source>
</evidence>
<feature type="transmembrane region" description="Helical" evidence="12">
    <location>
        <begin position="39"/>
        <end position="60"/>
    </location>
</feature>
<keyword evidence="9 12" id="KW-0472">Membrane</keyword>
<feature type="active site" evidence="12">
    <location>
        <position position="414"/>
    </location>
</feature>
<dbReference type="HAMAP" id="MF_01916">
    <property type="entry name" value="Cardiolipin_synth_Cls"/>
    <property type="match status" value="1"/>
</dbReference>
<dbReference type="EMBL" id="JACRWE010000004">
    <property type="protein sequence ID" value="MBC5996964.1"/>
    <property type="molecule type" value="Genomic_DNA"/>
</dbReference>
<dbReference type="CDD" id="cd09110">
    <property type="entry name" value="PLDc_CLS_1"/>
    <property type="match status" value="1"/>
</dbReference>
<keyword evidence="4 12" id="KW-0808">Transferase</keyword>
<dbReference type="InterPro" id="IPR025202">
    <property type="entry name" value="PLD-like_dom"/>
</dbReference>
<proteinExistence type="inferred from homology"/>
<evidence type="ECO:0000259" key="14">
    <source>
        <dbReference type="PROSITE" id="PS50035"/>
    </source>
</evidence>
<comment type="function">
    <text evidence="12">Catalyzes the reversible phosphatidyl group transfer from one phosphatidylglycerol molecule to another to form cardiolipin (CL) (diphosphatidylglycerol) and glycerol.</text>
</comment>
<evidence type="ECO:0000256" key="4">
    <source>
        <dbReference type="ARBA" id="ARBA00022679"/>
    </source>
</evidence>
<keyword evidence="5 12" id="KW-0812">Transmembrane</keyword>
<feature type="active site" evidence="12">
    <location>
        <position position="419"/>
    </location>
</feature>
<dbReference type="SMART" id="SM00155">
    <property type="entry name" value="PLDc"/>
    <property type="match status" value="2"/>
</dbReference>
<comment type="caution">
    <text evidence="15">The sequence shown here is derived from an EMBL/GenBank/DDBJ whole genome shotgun (WGS) entry which is preliminary data.</text>
</comment>
<keyword evidence="7 12" id="KW-1133">Transmembrane helix</keyword>
<dbReference type="InterPro" id="IPR022924">
    <property type="entry name" value="Cardiolipin_synthase"/>
</dbReference>
<comment type="subcellular location">
    <subcellularLocation>
        <location evidence="1 12">Cell membrane</location>
        <topology evidence="1 12">Multi-pass membrane protein</topology>
    </subcellularLocation>
</comment>
<dbReference type="RefSeq" id="WP_153972294.1">
    <property type="nucleotide sequence ID" value="NZ_JACRWE010000004.1"/>
</dbReference>
<evidence type="ECO:0000256" key="8">
    <source>
        <dbReference type="ARBA" id="ARBA00023098"/>
    </source>
</evidence>
<dbReference type="InterPro" id="IPR030874">
    <property type="entry name" value="Cardiolipin_synth_Firmi"/>
</dbReference>
<evidence type="ECO:0000256" key="1">
    <source>
        <dbReference type="ARBA" id="ARBA00004651"/>
    </source>
</evidence>
<evidence type="ECO:0000256" key="11">
    <source>
        <dbReference type="ARBA" id="ARBA00023264"/>
    </source>
</evidence>
<dbReference type="PROSITE" id="PS50035">
    <property type="entry name" value="PLD"/>
    <property type="match status" value="2"/>
</dbReference>
<dbReference type="PANTHER" id="PTHR21248:SF22">
    <property type="entry name" value="PHOSPHOLIPASE D"/>
    <property type="match status" value="1"/>
</dbReference>
<evidence type="ECO:0000256" key="6">
    <source>
        <dbReference type="ARBA" id="ARBA00022737"/>
    </source>
</evidence>
<keyword evidence="6" id="KW-0677">Repeat</keyword>
<sequence length="494" mass="56512">MLSFLEYSAYEIIATSIYIINFIVILILIFKEKRSIETIVAWTAVLTILPAGGFILYMLVGRGVAKDNMFKIKEQEDEIIKENISKTKDILKYSSMHDKNLKNNIDMIDALTNSNSAHYTNNNSVNIYDRSKDFFDSLLLELKNAKSYINIQFYIFKDDNIGNQIIDILIEKAKSGVEVRLLYDSVGSRLLSDKTLIKLKKNGVKTGAFFPSLLKIVNFNLNYRNHRKIVVIDGNVAFVGGNNVGDEYLGKDPKFGEWRDTHLRLTGGSVIDLNTRFILDWRYTTKENLDLAKYFNDYQTSNIYYNDSSSNVGIQIVSSGPDITELDEIKYGYIKMIQKARKYIYIQSPYLILDRTLIDSLKIACLSGVDVRIMIPSKPDHPFVYWASCSYAGELLKFGAKIYTYGDDAFLHAKTIVIDDSICSIGTANMDIRSFELNFEVNAFIYSEDVSKKQRLIFEKDITKSKSMTIEMYNSRPRSIKIKEAISRLLSPLL</sequence>
<dbReference type="SUPFAM" id="SSF56024">
    <property type="entry name" value="Phospholipase D/nuclease"/>
    <property type="match status" value="2"/>
</dbReference>
<evidence type="ECO:0000256" key="12">
    <source>
        <dbReference type="HAMAP-Rule" id="MF_01916"/>
    </source>
</evidence>
<evidence type="ECO:0000256" key="7">
    <source>
        <dbReference type="ARBA" id="ARBA00022989"/>
    </source>
</evidence>
<evidence type="ECO:0000256" key="10">
    <source>
        <dbReference type="ARBA" id="ARBA00023209"/>
    </source>
</evidence>
<keyword evidence="16" id="KW-1185">Reference proteome</keyword>
<dbReference type="EC" id="2.7.8.-" evidence="12 13"/>
<feature type="active site" evidence="12">
    <location>
        <position position="226"/>
    </location>
</feature>
<keyword evidence="10 12" id="KW-0594">Phospholipid biosynthesis</keyword>
<keyword evidence="11 12" id="KW-1208">Phospholipid metabolism</keyword>
<evidence type="ECO:0000256" key="3">
    <source>
        <dbReference type="ARBA" id="ARBA00022516"/>
    </source>
</evidence>
<dbReference type="CDD" id="cd09112">
    <property type="entry name" value="PLDc_CLS_2"/>
    <property type="match status" value="1"/>
</dbReference>
<dbReference type="Proteomes" id="UP000609849">
    <property type="component" value="Unassembled WGS sequence"/>
</dbReference>
<reference evidence="15 16" key="1">
    <citation type="submission" date="2020-08" db="EMBL/GenBank/DDBJ databases">
        <authorList>
            <person name="Liu C."/>
            <person name="Sun Q."/>
        </authorList>
    </citation>
    <scope>NUCLEOTIDE SEQUENCE [LARGE SCALE GENOMIC DNA]</scope>
    <source>
        <strain evidence="15 16">NSJ-18</strain>
    </source>
</reference>
<protein>
    <recommendedName>
        <fullName evidence="12 13">Cardiolipin synthase</fullName>
        <shortName evidence="12">CL synthase</shortName>
        <ecNumber evidence="12 13">2.7.8.-</ecNumber>
    </recommendedName>
</protein>
<evidence type="ECO:0000256" key="9">
    <source>
        <dbReference type="ARBA" id="ARBA00023136"/>
    </source>
</evidence>
<feature type="domain" description="PLD phosphodiesterase" evidence="14">
    <location>
        <begin position="221"/>
        <end position="248"/>
    </location>
</feature>
<organism evidence="15 16">
    <name type="scientific">Romboutsia faecis</name>
    <dbReference type="NCBI Taxonomy" id="2764597"/>
    <lineage>
        <taxon>Bacteria</taxon>
        <taxon>Bacillati</taxon>
        <taxon>Bacillota</taxon>
        <taxon>Clostridia</taxon>
        <taxon>Peptostreptococcales</taxon>
        <taxon>Peptostreptococcaceae</taxon>
        <taxon>Romboutsia</taxon>
    </lineage>
</organism>
<dbReference type="PANTHER" id="PTHR21248">
    <property type="entry name" value="CARDIOLIPIN SYNTHASE"/>
    <property type="match status" value="1"/>
</dbReference>
<feature type="active site" evidence="12">
    <location>
        <position position="228"/>
    </location>
</feature>
<dbReference type="Gene3D" id="3.30.870.10">
    <property type="entry name" value="Endonuclease Chain A"/>
    <property type="match status" value="2"/>
</dbReference>
<gene>
    <name evidence="15" type="primary">cls</name>
    <name evidence="15" type="ORF">H8923_09340</name>
</gene>
<evidence type="ECO:0000256" key="5">
    <source>
        <dbReference type="ARBA" id="ARBA00022692"/>
    </source>
</evidence>
<keyword evidence="2 12" id="KW-1003">Cell membrane</keyword>
<keyword evidence="3 12" id="KW-0444">Lipid biosynthesis</keyword>
<evidence type="ECO:0000256" key="2">
    <source>
        <dbReference type="ARBA" id="ARBA00022475"/>
    </source>
</evidence>
<keyword evidence="8 12" id="KW-0443">Lipid metabolism</keyword>
<dbReference type="InterPro" id="IPR027379">
    <property type="entry name" value="CLS_N"/>
</dbReference>
<feature type="domain" description="PLD phosphodiesterase" evidence="14">
    <location>
        <begin position="407"/>
        <end position="434"/>
    </location>
</feature>
<dbReference type="NCBIfam" id="TIGR04265">
    <property type="entry name" value="bac_cardiolipin"/>
    <property type="match status" value="1"/>
</dbReference>
<feature type="active site" evidence="12">
    <location>
        <position position="412"/>
    </location>
</feature>
<feature type="transmembrane region" description="Helical" evidence="12">
    <location>
        <begin position="12"/>
        <end position="30"/>
    </location>
</feature>
<dbReference type="InterPro" id="IPR001736">
    <property type="entry name" value="PLipase_D/transphosphatidylase"/>
</dbReference>
<comment type="catalytic activity">
    <reaction evidence="12">
        <text>2 a 1,2-diacyl-sn-glycero-3-phospho-(1'-sn-glycerol) = a cardiolipin + glycerol</text>
        <dbReference type="Rhea" id="RHEA:31451"/>
        <dbReference type="ChEBI" id="CHEBI:17754"/>
        <dbReference type="ChEBI" id="CHEBI:62237"/>
        <dbReference type="ChEBI" id="CHEBI:64716"/>
    </reaction>
</comment>
<dbReference type="Pfam" id="PF13091">
    <property type="entry name" value="PLDc_2"/>
    <property type="match status" value="2"/>
</dbReference>
<dbReference type="Pfam" id="PF13396">
    <property type="entry name" value="PLDc_N"/>
    <property type="match status" value="1"/>
</dbReference>
<name>A0ABR7JPX1_9FIRM</name>
<evidence type="ECO:0000313" key="15">
    <source>
        <dbReference type="EMBL" id="MBC5996964.1"/>
    </source>
</evidence>
<comment type="similarity">
    <text evidence="12">Belongs to the phospholipase D family. Cardiolipin synthase subfamily.</text>
</comment>
<accession>A0ABR7JPX1</accession>
<feature type="active site" evidence="12">
    <location>
        <position position="233"/>
    </location>
</feature>